<dbReference type="OrthoDB" id="4960012at2759"/>
<evidence type="ECO:0000313" key="6">
    <source>
        <dbReference type="Proteomes" id="UP000784919"/>
    </source>
</evidence>
<dbReference type="EMBL" id="SRPR01000075">
    <property type="protein sequence ID" value="KAG5961802.1"/>
    <property type="molecule type" value="Genomic_DNA"/>
</dbReference>
<organism evidence="4 6">
    <name type="scientific">Claviceps arundinis</name>
    <dbReference type="NCBI Taxonomy" id="1623583"/>
    <lineage>
        <taxon>Eukaryota</taxon>
        <taxon>Fungi</taxon>
        <taxon>Dikarya</taxon>
        <taxon>Ascomycota</taxon>
        <taxon>Pezizomycotina</taxon>
        <taxon>Sordariomycetes</taxon>
        <taxon>Hypocreomycetidae</taxon>
        <taxon>Hypocreales</taxon>
        <taxon>Clavicipitaceae</taxon>
        <taxon>Claviceps</taxon>
    </lineage>
</organism>
<protein>
    <submittedName>
        <fullName evidence="4">Uncharacterized protein</fullName>
    </submittedName>
</protein>
<accession>A0A9P7MPM4</accession>
<keyword evidence="5" id="KW-1185">Reference proteome</keyword>
<evidence type="ECO:0000256" key="1">
    <source>
        <dbReference type="SAM" id="MobiDB-lite"/>
    </source>
</evidence>
<keyword evidence="2" id="KW-0732">Signal</keyword>
<feature type="signal peptide" evidence="2">
    <location>
        <begin position="1"/>
        <end position="18"/>
    </location>
</feature>
<dbReference type="Proteomes" id="UP000784919">
    <property type="component" value="Unassembled WGS sequence"/>
</dbReference>
<sequence>MHLKRLVLLASCVAASLAPRQTGLAGVASCASKLSVLMESFPTPGPRLEEAINSGQAVSINECNLSVPASLSSEYQEFRSSLLSVANKGYQELKTCPGYSANLSNLPTQCFSEMSMTAPQTQAAAAPTHSTSSTTTDASSGKTAGAASSSTQRARAPRETGMALAAMAVAGVALAL</sequence>
<comment type="caution">
    <text evidence="4">The sequence shown here is derived from an EMBL/GenBank/DDBJ whole genome shotgun (WGS) entry which is preliminary data.</text>
</comment>
<name>A0A9P7MPM4_9HYPO</name>
<evidence type="ECO:0000313" key="4">
    <source>
        <dbReference type="EMBL" id="KAG5961984.1"/>
    </source>
</evidence>
<evidence type="ECO:0000313" key="5">
    <source>
        <dbReference type="Proteomes" id="UP000742024"/>
    </source>
</evidence>
<reference evidence="4 5" key="1">
    <citation type="journal article" date="2020" name="bioRxiv">
        <title>Whole genome comparisons of ergot fungi reveals the divergence and evolution of species within the genus Claviceps are the result of varying mechanisms driving genome evolution and host range expansion.</title>
        <authorList>
            <person name="Wyka S.A."/>
            <person name="Mondo S.J."/>
            <person name="Liu M."/>
            <person name="Dettman J."/>
            <person name="Nalam V."/>
            <person name="Broders K.D."/>
        </authorList>
    </citation>
    <scope>NUCLEOTIDE SEQUENCE</scope>
    <source>
        <strain evidence="4">CCC 1102</strain>
        <strain evidence="3 5">LM583</strain>
    </source>
</reference>
<dbReference type="Proteomes" id="UP000742024">
    <property type="component" value="Unassembled WGS sequence"/>
</dbReference>
<evidence type="ECO:0000256" key="2">
    <source>
        <dbReference type="SAM" id="SignalP"/>
    </source>
</evidence>
<evidence type="ECO:0000313" key="3">
    <source>
        <dbReference type="EMBL" id="KAG5961802.1"/>
    </source>
</evidence>
<feature type="region of interest" description="Disordered" evidence="1">
    <location>
        <begin position="121"/>
        <end position="158"/>
    </location>
</feature>
<feature type="chain" id="PRO_5040178369" evidence="2">
    <location>
        <begin position="19"/>
        <end position="176"/>
    </location>
</feature>
<feature type="compositionally biased region" description="Low complexity" evidence="1">
    <location>
        <begin position="121"/>
        <end position="151"/>
    </location>
</feature>
<gene>
    <name evidence="4" type="ORF">E4U56_003602</name>
    <name evidence="3" type="ORF">E4U57_007394</name>
</gene>
<dbReference type="EMBL" id="SRPS01000234">
    <property type="protein sequence ID" value="KAG5961984.1"/>
    <property type="molecule type" value="Genomic_DNA"/>
</dbReference>
<proteinExistence type="predicted"/>
<dbReference type="AlphaFoldDB" id="A0A9P7MPM4"/>